<organism evidence="1 2">
    <name type="scientific">Plantactinospora endophytica</name>
    <dbReference type="NCBI Taxonomy" id="673535"/>
    <lineage>
        <taxon>Bacteria</taxon>
        <taxon>Bacillati</taxon>
        <taxon>Actinomycetota</taxon>
        <taxon>Actinomycetes</taxon>
        <taxon>Micromonosporales</taxon>
        <taxon>Micromonosporaceae</taxon>
        <taxon>Plantactinospora</taxon>
    </lineage>
</organism>
<dbReference type="Pfam" id="PF02575">
    <property type="entry name" value="YbaB_DNA_bd"/>
    <property type="match status" value="1"/>
</dbReference>
<evidence type="ECO:0008006" key="3">
    <source>
        <dbReference type="Google" id="ProtNLM"/>
    </source>
</evidence>
<evidence type="ECO:0000313" key="2">
    <source>
        <dbReference type="Proteomes" id="UP000646749"/>
    </source>
</evidence>
<reference evidence="1 2" key="1">
    <citation type="submission" date="2021-01" db="EMBL/GenBank/DDBJ databases">
        <title>Whole genome shotgun sequence of Plantactinospora endophytica NBRC 110450.</title>
        <authorList>
            <person name="Komaki H."/>
            <person name="Tamura T."/>
        </authorList>
    </citation>
    <scope>NUCLEOTIDE SEQUENCE [LARGE SCALE GENOMIC DNA]</scope>
    <source>
        <strain evidence="1 2">NBRC 110450</strain>
    </source>
</reference>
<evidence type="ECO:0000313" key="1">
    <source>
        <dbReference type="EMBL" id="GIG88458.1"/>
    </source>
</evidence>
<sequence length="135" mass="14713">MTGHDDPEDLEPLAYSPHDEAGYEELSRRALAALDDMDGPLQRLAAAQVEGHSRDGRISVRVTGAGVVTEVRLRGAALQQYHHVKLGEVVTRVLQATQQRARAAYEQAAAELTPPEVAECDRLVLRTTPPRRPGA</sequence>
<dbReference type="EMBL" id="BONW01000016">
    <property type="protein sequence ID" value="GIG88458.1"/>
    <property type="molecule type" value="Genomic_DNA"/>
</dbReference>
<accession>A0ABQ4E1A2</accession>
<name>A0ABQ4E1A2_9ACTN</name>
<dbReference type="SUPFAM" id="SSF82607">
    <property type="entry name" value="YbaB-like"/>
    <property type="match status" value="1"/>
</dbReference>
<protein>
    <recommendedName>
        <fullName evidence="3">YbaB/EbfC family DNA-binding protein</fullName>
    </recommendedName>
</protein>
<dbReference type="InterPro" id="IPR004401">
    <property type="entry name" value="YbaB/EbfC"/>
</dbReference>
<dbReference type="RefSeq" id="WP_203866981.1">
    <property type="nucleotide sequence ID" value="NZ_BONW01000016.1"/>
</dbReference>
<keyword evidence="2" id="KW-1185">Reference proteome</keyword>
<dbReference type="Proteomes" id="UP000646749">
    <property type="component" value="Unassembled WGS sequence"/>
</dbReference>
<dbReference type="InterPro" id="IPR036894">
    <property type="entry name" value="YbaB-like_sf"/>
</dbReference>
<dbReference type="Gene3D" id="3.30.1310.10">
    <property type="entry name" value="Nucleoid-associated protein YbaB-like domain"/>
    <property type="match status" value="1"/>
</dbReference>
<gene>
    <name evidence="1" type="ORF">Pen02_33940</name>
</gene>
<proteinExistence type="predicted"/>
<comment type="caution">
    <text evidence="1">The sequence shown here is derived from an EMBL/GenBank/DDBJ whole genome shotgun (WGS) entry which is preliminary data.</text>
</comment>